<reference evidence="2" key="2">
    <citation type="submission" date="2018-05" db="EMBL/GenBank/DDBJ databases">
        <title>OgluRS3 (Oryza glumaepatula Reference Sequence Version 3).</title>
        <authorList>
            <person name="Zhang J."/>
            <person name="Kudrna D."/>
            <person name="Lee S."/>
            <person name="Talag J."/>
            <person name="Welchert J."/>
            <person name="Wing R.A."/>
        </authorList>
    </citation>
    <scope>NUCLEOTIDE SEQUENCE [LARGE SCALE GENOMIC DNA]</scope>
</reference>
<evidence type="ECO:0000313" key="3">
    <source>
        <dbReference type="Proteomes" id="UP000026961"/>
    </source>
</evidence>
<dbReference type="AlphaFoldDB" id="A0A0E0B983"/>
<name>A0A0E0B983_9ORYZ</name>
<reference evidence="2" key="1">
    <citation type="submission" date="2015-04" db="UniProtKB">
        <authorList>
            <consortium name="EnsemblPlants"/>
        </authorList>
    </citation>
    <scope>IDENTIFICATION</scope>
</reference>
<dbReference type="EnsemblPlants" id="OGLUM10G06430.1">
    <property type="protein sequence ID" value="OGLUM10G06430.1"/>
    <property type="gene ID" value="OGLUM10G06430"/>
</dbReference>
<keyword evidence="3" id="KW-1185">Reference proteome</keyword>
<sequence>MCGGGGGMLASPSRYLGPDPRGEERLDNPPTKGCPHVSPYYNAASPSIINGKGIDPFELSEGNQSHDDHRFGQKHDHAMRYNDANFKSSNGF</sequence>
<accession>A0A0E0B983</accession>
<evidence type="ECO:0000313" key="2">
    <source>
        <dbReference type="EnsemblPlants" id="OGLUM10G06430.1"/>
    </source>
</evidence>
<dbReference type="Proteomes" id="UP000026961">
    <property type="component" value="Chromosome 10"/>
</dbReference>
<dbReference type="Gramene" id="OGLUM10G06430.1">
    <property type="protein sequence ID" value="OGLUM10G06430.1"/>
    <property type="gene ID" value="OGLUM10G06430"/>
</dbReference>
<evidence type="ECO:0000256" key="1">
    <source>
        <dbReference type="SAM" id="MobiDB-lite"/>
    </source>
</evidence>
<organism evidence="2">
    <name type="scientific">Oryza glumipatula</name>
    <dbReference type="NCBI Taxonomy" id="40148"/>
    <lineage>
        <taxon>Eukaryota</taxon>
        <taxon>Viridiplantae</taxon>
        <taxon>Streptophyta</taxon>
        <taxon>Embryophyta</taxon>
        <taxon>Tracheophyta</taxon>
        <taxon>Spermatophyta</taxon>
        <taxon>Magnoliopsida</taxon>
        <taxon>Liliopsida</taxon>
        <taxon>Poales</taxon>
        <taxon>Poaceae</taxon>
        <taxon>BOP clade</taxon>
        <taxon>Oryzoideae</taxon>
        <taxon>Oryzeae</taxon>
        <taxon>Oryzinae</taxon>
        <taxon>Oryza</taxon>
    </lineage>
</organism>
<proteinExistence type="predicted"/>
<feature type="region of interest" description="Disordered" evidence="1">
    <location>
        <begin position="1"/>
        <end position="92"/>
    </location>
</feature>
<protein>
    <submittedName>
        <fullName evidence="2">Uncharacterized protein</fullName>
    </submittedName>
</protein>
<dbReference type="HOGENOM" id="CLU_2546577_0_0_1"/>
<feature type="compositionally biased region" description="Basic and acidic residues" evidence="1">
    <location>
        <begin position="64"/>
        <end position="80"/>
    </location>
</feature>